<proteinExistence type="predicted"/>
<organism evidence="2">
    <name type="scientific">viral metagenome</name>
    <dbReference type="NCBI Taxonomy" id="1070528"/>
    <lineage>
        <taxon>unclassified sequences</taxon>
        <taxon>metagenomes</taxon>
        <taxon>organismal metagenomes</taxon>
    </lineage>
</organism>
<evidence type="ECO:0000256" key="1">
    <source>
        <dbReference type="SAM" id="Phobius"/>
    </source>
</evidence>
<dbReference type="EMBL" id="MN740979">
    <property type="protein sequence ID" value="QHU21126.1"/>
    <property type="molecule type" value="Genomic_DNA"/>
</dbReference>
<dbReference type="AlphaFoldDB" id="A0A6C0KVG6"/>
<sequence length="111" mass="12835">MKYNFKVKPRTIYIATFLILIFIIFFLIYIILKLSSKNTKRKSQNVAILSDSNLEYQNTGKCISCEKQFNQNTRWMGESNKCYDCEKDMIARSGGDPSAAYNATKVKCFDC</sequence>
<evidence type="ECO:0000313" key="2">
    <source>
        <dbReference type="EMBL" id="QHU21126.1"/>
    </source>
</evidence>
<feature type="transmembrane region" description="Helical" evidence="1">
    <location>
        <begin position="12"/>
        <end position="32"/>
    </location>
</feature>
<protein>
    <submittedName>
        <fullName evidence="2">Uncharacterized protein</fullName>
    </submittedName>
</protein>
<reference evidence="2" key="1">
    <citation type="journal article" date="2020" name="Nature">
        <title>Giant virus diversity and host interactions through global metagenomics.</title>
        <authorList>
            <person name="Schulz F."/>
            <person name="Roux S."/>
            <person name="Paez-Espino D."/>
            <person name="Jungbluth S."/>
            <person name="Walsh D.A."/>
            <person name="Denef V.J."/>
            <person name="McMahon K.D."/>
            <person name="Konstantinidis K.T."/>
            <person name="Eloe-Fadrosh E.A."/>
            <person name="Kyrpides N.C."/>
            <person name="Woyke T."/>
        </authorList>
    </citation>
    <scope>NUCLEOTIDE SEQUENCE</scope>
    <source>
        <strain evidence="2">GVMAG-S-3300013094-100</strain>
    </source>
</reference>
<keyword evidence="1" id="KW-0472">Membrane</keyword>
<name>A0A6C0KVG6_9ZZZZ</name>
<keyword evidence="1" id="KW-0812">Transmembrane</keyword>
<accession>A0A6C0KVG6</accession>
<keyword evidence="1" id="KW-1133">Transmembrane helix</keyword>